<dbReference type="GO" id="GO:0005886">
    <property type="term" value="C:plasma membrane"/>
    <property type="evidence" value="ECO:0007669"/>
    <property type="project" value="UniProtKB-SubCell"/>
</dbReference>
<feature type="transmembrane region" description="Helical" evidence="7">
    <location>
        <begin position="361"/>
        <end position="386"/>
    </location>
</feature>
<evidence type="ECO:0000256" key="1">
    <source>
        <dbReference type="ARBA" id="ARBA00004651"/>
    </source>
</evidence>
<feature type="transmembrane region" description="Helical" evidence="7">
    <location>
        <begin position="326"/>
        <end position="349"/>
    </location>
</feature>
<keyword evidence="3" id="KW-1003">Cell membrane</keyword>
<dbReference type="GO" id="GO:0022857">
    <property type="term" value="F:transmembrane transporter activity"/>
    <property type="evidence" value="ECO:0007669"/>
    <property type="project" value="InterPro"/>
</dbReference>
<dbReference type="InterPro" id="IPR050171">
    <property type="entry name" value="MFS_Transporters"/>
</dbReference>
<feature type="transmembrane region" description="Helical" evidence="7">
    <location>
        <begin position="114"/>
        <end position="137"/>
    </location>
</feature>
<name>A0A191WFS0_9MICO</name>
<evidence type="ECO:0000256" key="6">
    <source>
        <dbReference type="ARBA" id="ARBA00023136"/>
    </source>
</evidence>
<comment type="subcellular location">
    <subcellularLocation>
        <location evidence="1">Cell membrane</location>
        <topology evidence="1">Multi-pass membrane protein</topology>
    </subcellularLocation>
</comment>
<keyword evidence="6 7" id="KW-0472">Membrane</keyword>
<accession>A0A191WFS0</accession>
<keyword evidence="4 7" id="KW-0812">Transmembrane</keyword>
<feature type="transmembrane region" description="Helical" evidence="7">
    <location>
        <begin position="236"/>
        <end position="259"/>
    </location>
</feature>
<evidence type="ECO:0000256" key="2">
    <source>
        <dbReference type="ARBA" id="ARBA00022448"/>
    </source>
</evidence>
<evidence type="ECO:0000313" key="10">
    <source>
        <dbReference type="Proteomes" id="UP000078437"/>
    </source>
</evidence>
<dbReference type="Gene3D" id="1.20.1250.20">
    <property type="entry name" value="MFS general substrate transporter like domains"/>
    <property type="match status" value="1"/>
</dbReference>
<feature type="domain" description="Major facilitator superfamily (MFS) profile" evidence="8">
    <location>
        <begin position="21"/>
        <end position="416"/>
    </location>
</feature>
<feature type="transmembrane region" description="Helical" evidence="7">
    <location>
        <begin position="271"/>
        <end position="293"/>
    </location>
</feature>
<dbReference type="InterPro" id="IPR011701">
    <property type="entry name" value="MFS"/>
</dbReference>
<keyword evidence="10" id="KW-1185">Reference proteome</keyword>
<sequence>MGDTSIASPPVTATRRAGVWQAILLLAGSCMPVLGSVLITPILPQLSEHFGAIAGAEVLVPMIVAIPALMIALFAPFAGQIVDRLGRKPLLVTAMIAYALVGTAPAWLEALPAILVSRVLVGICEAAIMTVCTTLIVDYFHEKRRRDRYLGLQTVVTTLAATAFIVLGGALGVGGWHTPFWVYAISLVVAAFMIVSLWEPTPAEAGEVAPAASGAVASDSVNVAAKVKVPWARIGVPLLVTLFGGLTFYLLVLEMSYLVVGTGIAATDTAAIGGVAAAASLATAIGGLSFAALSRRLRHGVLIPVAFGMQAVGMVVIWMVPGMPGIIPGALVASLGSGLLLPSLVTWVVSAAEFADRGRVTGWWTAAFYFGQFLTPIVVAALTVALGGLPTVVGIAGVLAAIVGFGVAIALRPRTVAVTA</sequence>
<protein>
    <submittedName>
        <fullName evidence="9">MFS transporter</fullName>
    </submittedName>
</protein>
<dbReference type="PROSITE" id="PS50850">
    <property type="entry name" value="MFS"/>
    <property type="match status" value="1"/>
</dbReference>
<dbReference type="PANTHER" id="PTHR23517">
    <property type="entry name" value="RESISTANCE PROTEIN MDTM, PUTATIVE-RELATED-RELATED"/>
    <property type="match status" value="1"/>
</dbReference>
<dbReference type="STRING" id="453304.ATC03_10755"/>
<dbReference type="PROSITE" id="PS00216">
    <property type="entry name" value="SUGAR_TRANSPORT_1"/>
    <property type="match status" value="1"/>
</dbReference>
<feature type="transmembrane region" description="Helical" evidence="7">
    <location>
        <begin position="58"/>
        <end position="78"/>
    </location>
</feature>
<dbReference type="CDD" id="cd17473">
    <property type="entry name" value="MFS_arabinose_efflux_permease_like"/>
    <property type="match status" value="1"/>
</dbReference>
<feature type="transmembrane region" description="Helical" evidence="7">
    <location>
        <begin position="149"/>
        <end position="174"/>
    </location>
</feature>
<feature type="transmembrane region" description="Helical" evidence="7">
    <location>
        <begin position="90"/>
        <end position="108"/>
    </location>
</feature>
<evidence type="ECO:0000256" key="3">
    <source>
        <dbReference type="ARBA" id="ARBA00022475"/>
    </source>
</evidence>
<feature type="transmembrane region" description="Helical" evidence="7">
    <location>
        <begin position="300"/>
        <end position="320"/>
    </location>
</feature>
<reference evidence="9 10" key="1">
    <citation type="journal article" date="2016" name="Int. J. Syst. Evol. Microbiol.">
        <title>Agromyces aureus sp. nov., isolated from the rhizosphere of Salix caprea L. grown in a heavy-metal-contaminated soil.</title>
        <authorList>
            <person name="Corretto E."/>
            <person name="Antonielli L."/>
            <person name="Sessitsch A."/>
            <person name="Compant S."/>
            <person name="Gorfer M."/>
            <person name="Kuffner M."/>
            <person name="Brader G."/>
        </authorList>
    </citation>
    <scope>NUCLEOTIDE SEQUENCE [LARGE SCALE GENOMIC DNA]</scope>
    <source>
        <strain evidence="9 10">AR33</strain>
    </source>
</reference>
<dbReference type="Pfam" id="PF07690">
    <property type="entry name" value="MFS_1"/>
    <property type="match status" value="1"/>
</dbReference>
<dbReference type="InterPro" id="IPR036259">
    <property type="entry name" value="MFS_trans_sf"/>
</dbReference>
<dbReference type="InterPro" id="IPR005829">
    <property type="entry name" value="Sugar_transporter_CS"/>
</dbReference>
<dbReference type="InterPro" id="IPR020846">
    <property type="entry name" value="MFS_dom"/>
</dbReference>
<evidence type="ECO:0000256" key="4">
    <source>
        <dbReference type="ARBA" id="ARBA00022692"/>
    </source>
</evidence>
<dbReference type="SUPFAM" id="SSF103473">
    <property type="entry name" value="MFS general substrate transporter"/>
    <property type="match status" value="1"/>
</dbReference>
<dbReference type="PANTHER" id="PTHR23517:SF13">
    <property type="entry name" value="MAJOR FACILITATOR SUPERFAMILY MFS_1"/>
    <property type="match status" value="1"/>
</dbReference>
<feature type="transmembrane region" description="Helical" evidence="7">
    <location>
        <begin position="22"/>
        <end position="43"/>
    </location>
</feature>
<proteinExistence type="predicted"/>
<gene>
    <name evidence="9" type="ORF">ATC03_10755</name>
</gene>
<feature type="transmembrane region" description="Helical" evidence="7">
    <location>
        <begin position="392"/>
        <end position="411"/>
    </location>
</feature>
<keyword evidence="2" id="KW-0813">Transport</keyword>
<dbReference type="Proteomes" id="UP000078437">
    <property type="component" value="Chromosome"/>
</dbReference>
<reference evidence="10" key="2">
    <citation type="submission" date="2016-01" db="EMBL/GenBank/DDBJ databases">
        <title>Complete genome sequence of Agromyces aureus AR33T and comparison with related organisms.</title>
        <authorList>
            <person name="Corretto E."/>
            <person name="Antonielli L."/>
            <person name="Sessitsch A."/>
            <person name="Brader G."/>
        </authorList>
    </citation>
    <scope>NUCLEOTIDE SEQUENCE [LARGE SCALE GENOMIC DNA]</scope>
    <source>
        <strain evidence="10">AR33</strain>
    </source>
</reference>
<feature type="transmembrane region" description="Helical" evidence="7">
    <location>
        <begin position="180"/>
        <end position="198"/>
    </location>
</feature>
<dbReference type="AlphaFoldDB" id="A0A191WFS0"/>
<evidence type="ECO:0000256" key="5">
    <source>
        <dbReference type="ARBA" id="ARBA00022989"/>
    </source>
</evidence>
<evidence type="ECO:0000256" key="7">
    <source>
        <dbReference type="SAM" id="Phobius"/>
    </source>
</evidence>
<dbReference type="RefSeq" id="WP_067876723.1">
    <property type="nucleotide sequence ID" value="NZ_CP013979.1"/>
</dbReference>
<organism evidence="9 10">
    <name type="scientific">Agromyces aureus</name>
    <dbReference type="NCBI Taxonomy" id="453304"/>
    <lineage>
        <taxon>Bacteria</taxon>
        <taxon>Bacillati</taxon>
        <taxon>Actinomycetota</taxon>
        <taxon>Actinomycetes</taxon>
        <taxon>Micrococcales</taxon>
        <taxon>Microbacteriaceae</taxon>
        <taxon>Agromyces</taxon>
    </lineage>
</organism>
<dbReference type="KEGG" id="agy:ATC03_10755"/>
<dbReference type="EMBL" id="CP013979">
    <property type="protein sequence ID" value="ANJ27135.1"/>
    <property type="molecule type" value="Genomic_DNA"/>
</dbReference>
<evidence type="ECO:0000259" key="8">
    <source>
        <dbReference type="PROSITE" id="PS50850"/>
    </source>
</evidence>
<dbReference type="OrthoDB" id="9812221at2"/>
<keyword evidence="5 7" id="KW-1133">Transmembrane helix</keyword>
<evidence type="ECO:0000313" key="9">
    <source>
        <dbReference type="EMBL" id="ANJ27135.1"/>
    </source>
</evidence>